<accession>A0ABZ3EDS6</accession>
<dbReference type="Pfam" id="PF15432">
    <property type="entry name" value="Sec-ASP3"/>
    <property type="match status" value="1"/>
</dbReference>
<dbReference type="NCBIfam" id="TIGR03711">
    <property type="entry name" value="acc_sec_asp3"/>
    <property type="match status" value="1"/>
</dbReference>
<dbReference type="Proteomes" id="UP001436297">
    <property type="component" value="Chromosome"/>
</dbReference>
<gene>
    <name evidence="1" type="primary">asp3</name>
    <name evidence="1" type="ORF">QQM35_02365</name>
</gene>
<protein>
    <submittedName>
        <fullName evidence="1">Accessory Sec system protein Asp3</fullName>
    </submittedName>
</protein>
<keyword evidence="2" id="KW-1185">Reference proteome</keyword>
<name>A0ABZ3EDS6_9STAP</name>
<evidence type="ECO:0000313" key="1">
    <source>
        <dbReference type="EMBL" id="XAF70986.1"/>
    </source>
</evidence>
<dbReference type="EMBL" id="CP128355">
    <property type="protein sequence ID" value="XAF70986.1"/>
    <property type="molecule type" value="Genomic_DNA"/>
</dbReference>
<proteinExistence type="predicted"/>
<reference evidence="1 2" key="1">
    <citation type="journal article" date="2024" name="Pathogens">
        <title>Staphylococcus hsinchuensis sp. nov., Isolated from Soymilk.</title>
        <authorList>
            <person name="Wang Y.T."/>
            <person name="Lin Y.C."/>
            <person name="Hsieh Y.H."/>
            <person name="Lin Y.T."/>
            <person name="Hamada M."/>
            <person name="Chen C.C."/>
            <person name="Liou J.S."/>
            <person name="Lee A.Y."/>
            <person name="Zhang W.L."/>
            <person name="Chen Y.T."/>
            <person name="Huang C.H."/>
        </authorList>
    </citation>
    <scope>NUCLEOTIDE SEQUENCE [LARGE SCALE GENOMIC DNA]</scope>
    <source>
        <strain evidence="1 2">H164</strain>
    </source>
</reference>
<organism evidence="1 2">
    <name type="scientific">Staphylococcus hsinchuensis</name>
    <dbReference type="NCBI Taxonomy" id="3051183"/>
    <lineage>
        <taxon>Bacteria</taxon>
        <taxon>Bacillati</taxon>
        <taxon>Bacillota</taxon>
        <taxon>Bacilli</taxon>
        <taxon>Bacillales</taxon>
        <taxon>Staphylococcaceae</taxon>
        <taxon>Staphylococcus</taxon>
    </lineage>
</organism>
<dbReference type="InterPro" id="IPR022259">
    <property type="entry name" value="Acessory_Sec_prot_Asp3"/>
</dbReference>
<dbReference type="RefSeq" id="WP_342610465.1">
    <property type="nucleotide sequence ID" value="NZ_CP128355.1"/>
</dbReference>
<sequence length="276" mass="31861">MFTSFSKDKAIPSLPILKKGCTYHFNFDYTVTPENSIYFKLIFYKKNGSVIDTKIINDLDIEIYYPKDAHTYKLQMINAASQSLKFKKLTICEVNEQINTVQIGELLNKNEAHQMLNIIFVEPTTQQQTTVSSEAIRKFENVLLIKGWYNGKLTDGMSMIKQHLTQNYSDCELNLIGYGPLSNEFSKAMSHIIEGQPFITFHQNTSFAKKLSEVIGENNQSHPITKPYVYFDTETHRPHGMEVMQPVLNKTRYLEYLDIRTVKNGGTNETKNRFNN</sequence>
<evidence type="ECO:0000313" key="2">
    <source>
        <dbReference type="Proteomes" id="UP001436297"/>
    </source>
</evidence>